<evidence type="ECO:0000256" key="7">
    <source>
        <dbReference type="SAM" id="MobiDB-lite"/>
    </source>
</evidence>
<evidence type="ECO:0000256" key="6">
    <source>
        <dbReference type="ARBA" id="ARBA00023242"/>
    </source>
</evidence>
<feature type="compositionally biased region" description="Basic residues" evidence="7">
    <location>
        <begin position="146"/>
        <end position="161"/>
    </location>
</feature>
<evidence type="ECO:0000313" key="9">
    <source>
        <dbReference type="EMBL" id="EMF12972.1"/>
    </source>
</evidence>
<dbReference type="OMA" id="IREYYVT"/>
<comment type="similarity">
    <text evidence="2">Belongs to the transcriptional coactivator PC4 family.</text>
</comment>
<keyword evidence="6" id="KW-0539">Nucleus</keyword>
<evidence type="ECO:0000256" key="1">
    <source>
        <dbReference type="ARBA" id="ARBA00004123"/>
    </source>
</evidence>
<dbReference type="GO" id="GO:0003713">
    <property type="term" value="F:transcription coactivator activity"/>
    <property type="evidence" value="ECO:0007669"/>
    <property type="project" value="InterPro"/>
</dbReference>
<feature type="region of interest" description="Disordered" evidence="7">
    <location>
        <begin position="1"/>
        <end position="48"/>
    </location>
</feature>
<proteinExistence type="inferred from homology"/>
<dbReference type="Proteomes" id="UP000016931">
    <property type="component" value="Unassembled WGS sequence"/>
</dbReference>
<dbReference type="OrthoDB" id="2505440at2759"/>
<dbReference type="GO" id="GO:0060261">
    <property type="term" value="P:positive regulation of transcription initiation by RNA polymerase II"/>
    <property type="evidence" value="ECO:0007669"/>
    <property type="project" value="InterPro"/>
</dbReference>
<comment type="subcellular location">
    <subcellularLocation>
        <location evidence="1">Nucleus</location>
    </subcellularLocation>
</comment>
<keyword evidence="5" id="KW-0804">Transcription</keyword>
<evidence type="ECO:0000313" key="10">
    <source>
        <dbReference type="Proteomes" id="UP000016931"/>
    </source>
</evidence>
<dbReference type="InterPro" id="IPR003173">
    <property type="entry name" value="PC4_C"/>
</dbReference>
<dbReference type="GeneID" id="27906892"/>
<dbReference type="GO" id="GO:0003677">
    <property type="term" value="F:DNA binding"/>
    <property type="evidence" value="ECO:0007669"/>
    <property type="project" value="UniProtKB-KW"/>
</dbReference>
<gene>
    <name evidence="9" type="ORF">SEPMUDRAFT_66541</name>
</gene>
<keyword evidence="10" id="KW-1185">Reference proteome</keyword>
<protein>
    <submittedName>
        <fullName evidence="9">RNA polymerase II transcriptional coactivator</fullName>
    </submittedName>
</protein>
<feature type="domain" description="Transcriptional coactivator p15 (PC4) C-terminal" evidence="8">
    <location>
        <begin position="52"/>
        <end position="102"/>
    </location>
</feature>
<evidence type="ECO:0000256" key="3">
    <source>
        <dbReference type="ARBA" id="ARBA00023015"/>
    </source>
</evidence>
<evidence type="ECO:0000256" key="4">
    <source>
        <dbReference type="ARBA" id="ARBA00023125"/>
    </source>
</evidence>
<evidence type="ECO:0000256" key="2">
    <source>
        <dbReference type="ARBA" id="ARBA00009001"/>
    </source>
</evidence>
<keyword evidence="4" id="KW-0238">DNA-binding</keyword>
<dbReference type="SUPFAM" id="SSF54447">
    <property type="entry name" value="ssDNA-binding transcriptional regulator domain"/>
    <property type="match status" value="1"/>
</dbReference>
<reference evidence="9 10" key="1">
    <citation type="journal article" date="2012" name="PLoS Pathog.">
        <title>Diverse lifestyles and strategies of plant pathogenesis encoded in the genomes of eighteen Dothideomycetes fungi.</title>
        <authorList>
            <person name="Ohm R.A."/>
            <person name="Feau N."/>
            <person name="Henrissat B."/>
            <person name="Schoch C.L."/>
            <person name="Horwitz B.A."/>
            <person name="Barry K.W."/>
            <person name="Condon B.J."/>
            <person name="Copeland A.C."/>
            <person name="Dhillon B."/>
            <person name="Glaser F."/>
            <person name="Hesse C.N."/>
            <person name="Kosti I."/>
            <person name="LaButti K."/>
            <person name="Lindquist E.A."/>
            <person name="Lucas S."/>
            <person name="Salamov A.A."/>
            <person name="Bradshaw R.E."/>
            <person name="Ciuffetti L."/>
            <person name="Hamelin R.C."/>
            <person name="Kema G.H.J."/>
            <person name="Lawrence C."/>
            <person name="Scott J.A."/>
            <person name="Spatafora J.W."/>
            <person name="Turgeon B.G."/>
            <person name="de Wit P.J.G.M."/>
            <person name="Zhong S."/>
            <person name="Goodwin S.B."/>
            <person name="Grigoriev I.V."/>
        </authorList>
    </citation>
    <scope>NUCLEOTIDE SEQUENCE [LARGE SCALE GENOMIC DNA]</scope>
    <source>
        <strain evidence="9 10">SO2202</strain>
    </source>
</reference>
<name>M3AZM7_SPHMS</name>
<dbReference type="Gene3D" id="2.30.31.10">
    <property type="entry name" value="Transcriptional Coactivator Pc4, Chain A"/>
    <property type="match status" value="1"/>
</dbReference>
<dbReference type="Pfam" id="PF02229">
    <property type="entry name" value="PC4"/>
    <property type="match status" value="1"/>
</dbReference>
<evidence type="ECO:0000259" key="8">
    <source>
        <dbReference type="Pfam" id="PF02229"/>
    </source>
</evidence>
<dbReference type="AlphaFoldDB" id="M3AZM7"/>
<evidence type="ECO:0000256" key="5">
    <source>
        <dbReference type="ARBA" id="ARBA00023163"/>
    </source>
</evidence>
<keyword evidence="3" id="KW-0805">Transcription regulation</keyword>
<dbReference type="GO" id="GO:0005634">
    <property type="term" value="C:nucleus"/>
    <property type="evidence" value="ECO:0007669"/>
    <property type="project" value="UniProtKB-SubCell"/>
</dbReference>
<dbReference type="HOGENOM" id="CLU_104273_0_0_1"/>
<dbReference type="RefSeq" id="XP_016761093.1">
    <property type="nucleotide sequence ID" value="XM_016909755.1"/>
</dbReference>
<dbReference type="InterPro" id="IPR045125">
    <property type="entry name" value="Sub1/Tcp4-like"/>
</dbReference>
<dbReference type="PANTHER" id="PTHR13215">
    <property type="entry name" value="RNA POLYMERASE II TRANSCRIPTIONAL COACTIVATOR"/>
    <property type="match status" value="1"/>
</dbReference>
<dbReference type="STRING" id="692275.M3AZM7"/>
<dbReference type="EMBL" id="KB456264">
    <property type="protein sequence ID" value="EMF12972.1"/>
    <property type="molecule type" value="Genomic_DNA"/>
</dbReference>
<accession>M3AZM7</accession>
<organism evidence="9 10">
    <name type="scientific">Sphaerulina musiva (strain SO2202)</name>
    <name type="common">Poplar stem canker fungus</name>
    <name type="synonym">Septoria musiva</name>
    <dbReference type="NCBI Taxonomy" id="692275"/>
    <lineage>
        <taxon>Eukaryota</taxon>
        <taxon>Fungi</taxon>
        <taxon>Dikarya</taxon>
        <taxon>Ascomycota</taxon>
        <taxon>Pezizomycotina</taxon>
        <taxon>Dothideomycetes</taxon>
        <taxon>Dothideomycetidae</taxon>
        <taxon>Mycosphaerellales</taxon>
        <taxon>Mycosphaerellaceae</taxon>
        <taxon>Sphaerulina</taxon>
    </lineage>
</organism>
<feature type="compositionally biased region" description="Basic and acidic residues" evidence="7">
    <location>
        <begin position="39"/>
        <end position="48"/>
    </location>
</feature>
<feature type="region of interest" description="Disordered" evidence="7">
    <location>
        <begin position="129"/>
        <end position="172"/>
    </location>
</feature>
<sequence>MPKRAAAETYDSDGGFVENEEEDARRSKKKSRANTSKDLPTKGKDKDGGVYWEISGKRRLQLSEFKGNTMVGVREYYEKDGQALPGKKGISMTLDQFNTIVELLPQLESELKKSGGVLSRPKYDRAIENMASADEVDEEEEEKPVQKKSKSKLDKFKHKSKNHEATSDEDEG</sequence>
<dbReference type="eggNOG" id="KOG2712">
    <property type="taxonomic scope" value="Eukaryota"/>
</dbReference>
<dbReference type="InterPro" id="IPR009044">
    <property type="entry name" value="ssDNA-bd_transcriptional_reg"/>
</dbReference>